<evidence type="ECO:0000256" key="1">
    <source>
        <dbReference type="ARBA" id="ARBA00034125"/>
    </source>
</evidence>
<reference evidence="4" key="1">
    <citation type="submission" date="2021-01" db="EMBL/GenBank/DDBJ databases">
        <authorList>
            <person name="Corre E."/>
            <person name="Pelletier E."/>
            <person name="Niang G."/>
            <person name="Scheremetjew M."/>
            <person name="Finn R."/>
            <person name="Kale V."/>
            <person name="Holt S."/>
            <person name="Cochrane G."/>
            <person name="Meng A."/>
            <person name="Brown T."/>
            <person name="Cohen L."/>
        </authorList>
    </citation>
    <scope>NUCLEOTIDE SEQUENCE</scope>
    <source>
        <strain evidence="4">Isolate 1302-5</strain>
    </source>
</reference>
<protein>
    <recommendedName>
        <fullName evidence="3">Threonine/serine exporter-like N-terminal domain-containing protein</fullName>
    </recommendedName>
</protein>
<organism evidence="4">
    <name type="scientific">Odontella aurita</name>
    <dbReference type="NCBI Taxonomy" id="265563"/>
    <lineage>
        <taxon>Eukaryota</taxon>
        <taxon>Sar</taxon>
        <taxon>Stramenopiles</taxon>
        <taxon>Ochrophyta</taxon>
        <taxon>Bacillariophyta</taxon>
        <taxon>Mediophyceae</taxon>
        <taxon>Biddulphiophycidae</taxon>
        <taxon>Eupodiscales</taxon>
        <taxon>Odontellaceae</taxon>
        <taxon>Odontella</taxon>
    </lineage>
</organism>
<feature type="transmembrane region" description="Helical" evidence="2">
    <location>
        <begin position="135"/>
        <end position="155"/>
    </location>
</feature>
<sequence length="399" mass="43449">MMDKYSLAEEILELSSNGAGLFFFTNFAGESKKGSQKLGDKQIDKFWTIKDSEAELFSRLASIEATKSISHADEKSAKPLYPWYVIILFRFLASAGACGMFYQGSWPDMFVAGSLAVMVANVSSSSFFTRQERILSEVVAGLLVGVVSGLIALTWQEDTCFGAMALGGVLDIMQGFRAVYSVVEIMSRHTVAGAANTFEGIIFTALISYFLRYGQNIAALILSKTDEEFNALNTCTNGVSEWYFFLLVPVASLSWSGLFSPHYDDLFPMMMHGIIAFATYFGVGKAVDNDSLPNFVAAMAVTLSAGIVSRSTGRQALGNTIAGLYVLLPGAYLIRELFSGKGVHFIEGLILNAVTIGIGAWTGTILCSPTLLGTTRGMLYHTQPDKHKQHRDHGAMLYF</sequence>
<proteinExistence type="inferred from homology"/>
<dbReference type="InterPro" id="IPR010619">
    <property type="entry name" value="ThrE-like_N"/>
</dbReference>
<feature type="domain" description="Threonine/serine exporter-like N-terminal" evidence="3">
    <location>
        <begin position="224"/>
        <end position="340"/>
    </location>
</feature>
<dbReference type="EMBL" id="HBKQ01028034">
    <property type="protein sequence ID" value="CAE2246397.1"/>
    <property type="molecule type" value="Transcribed_RNA"/>
</dbReference>
<dbReference type="GO" id="GO:0022857">
    <property type="term" value="F:transmembrane transporter activity"/>
    <property type="evidence" value="ECO:0007669"/>
    <property type="project" value="InterPro"/>
</dbReference>
<dbReference type="InterPro" id="IPR051361">
    <property type="entry name" value="ThrE/Ser_Exporter"/>
</dbReference>
<keyword evidence="2" id="KW-0812">Transmembrane</keyword>
<evidence type="ECO:0000256" key="2">
    <source>
        <dbReference type="SAM" id="Phobius"/>
    </source>
</evidence>
<keyword evidence="2" id="KW-0472">Membrane</keyword>
<accession>A0A7S4MVF3</accession>
<evidence type="ECO:0000313" key="4">
    <source>
        <dbReference type="EMBL" id="CAE2246397.1"/>
    </source>
</evidence>
<feature type="transmembrane region" description="Helical" evidence="2">
    <location>
        <begin position="349"/>
        <end position="372"/>
    </location>
</feature>
<dbReference type="AlphaFoldDB" id="A0A7S4MVF3"/>
<feature type="transmembrane region" description="Helical" evidence="2">
    <location>
        <begin position="81"/>
        <end position="103"/>
    </location>
</feature>
<feature type="domain" description="Threonine/serine exporter-like N-terminal" evidence="3">
    <location>
        <begin position="76"/>
        <end position="208"/>
    </location>
</feature>
<keyword evidence="2" id="KW-1133">Transmembrane helix</keyword>
<dbReference type="PANTHER" id="PTHR31082">
    <property type="entry name" value="PHEROMONE-REGULATED MEMBRANE PROTEIN 10"/>
    <property type="match status" value="1"/>
</dbReference>
<gene>
    <name evidence="4" type="ORF">OAUR00152_LOCUS18974</name>
</gene>
<evidence type="ECO:0000259" key="3">
    <source>
        <dbReference type="Pfam" id="PF06738"/>
    </source>
</evidence>
<feature type="transmembrane region" description="Helical" evidence="2">
    <location>
        <begin position="292"/>
        <end position="309"/>
    </location>
</feature>
<name>A0A7S4MVF3_9STRA</name>
<feature type="transmembrane region" description="Helical" evidence="2">
    <location>
        <begin position="316"/>
        <end position="334"/>
    </location>
</feature>
<dbReference type="PANTHER" id="PTHR31082:SF4">
    <property type="entry name" value="PHEROMONE-REGULATED MEMBRANE PROTEIN 10"/>
    <property type="match status" value="1"/>
</dbReference>
<feature type="transmembrane region" description="Helical" evidence="2">
    <location>
        <begin position="242"/>
        <end position="259"/>
    </location>
</feature>
<feature type="transmembrane region" description="Helical" evidence="2">
    <location>
        <begin position="109"/>
        <end position="128"/>
    </location>
</feature>
<comment type="similarity">
    <text evidence="1">Belongs to the ThrE exporter (TC 2.A.79) family.</text>
</comment>
<dbReference type="Pfam" id="PF06738">
    <property type="entry name" value="ThrE"/>
    <property type="match status" value="2"/>
</dbReference>